<evidence type="ECO:0000256" key="7">
    <source>
        <dbReference type="SAM" id="MobiDB-lite"/>
    </source>
</evidence>
<evidence type="ECO:0000256" key="5">
    <source>
        <dbReference type="ARBA" id="ARBA00022989"/>
    </source>
</evidence>
<keyword evidence="3" id="KW-1003">Cell membrane</keyword>
<feature type="transmembrane region" description="Helical" evidence="8">
    <location>
        <begin position="359"/>
        <end position="383"/>
    </location>
</feature>
<dbReference type="SUPFAM" id="SSF50182">
    <property type="entry name" value="Sm-like ribonucleoproteins"/>
    <property type="match status" value="1"/>
</dbReference>
<keyword evidence="4 8" id="KW-0812">Transmembrane</keyword>
<dbReference type="InterPro" id="IPR006685">
    <property type="entry name" value="MscS_channel_2nd"/>
</dbReference>
<name>A0A2V3U068_9HYPH</name>
<feature type="transmembrane region" description="Helical" evidence="8">
    <location>
        <begin position="286"/>
        <end position="306"/>
    </location>
</feature>
<keyword evidence="12" id="KW-1185">Reference proteome</keyword>
<dbReference type="AlphaFoldDB" id="A0A2V3U068"/>
<evidence type="ECO:0000259" key="9">
    <source>
        <dbReference type="Pfam" id="PF00924"/>
    </source>
</evidence>
<evidence type="ECO:0000313" key="11">
    <source>
        <dbReference type="EMBL" id="PXW55694.1"/>
    </source>
</evidence>
<evidence type="ECO:0000256" key="3">
    <source>
        <dbReference type="ARBA" id="ARBA00022475"/>
    </source>
</evidence>
<feature type="transmembrane region" description="Helical" evidence="8">
    <location>
        <begin position="147"/>
        <end position="164"/>
    </location>
</feature>
<dbReference type="InterPro" id="IPR023408">
    <property type="entry name" value="MscS_beta-dom_sf"/>
</dbReference>
<reference evidence="11 12" key="1">
    <citation type="submission" date="2018-05" db="EMBL/GenBank/DDBJ databases">
        <title>Genomic Encyclopedia of Type Strains, Phase IV (KMG-IV): sequencing the most valuable type-strain genomes for metagenomic binning, comparative biology and taxonomic classification.</title>
        <authorList>
            <person name="Goeker M."/>
        </authorList>
    </citation>
    <scope>NUCLEOTIDE SEQUENCE [LARGE SCALE GENOMIC DNA]</scope>
    <source>
        <strain evidence="11 12">DSM 6462</strain>
    </source>
</reference>
<dbReference type="Gene3D" id="3.30.70.100">
    <property type="match status" value="1"/>
</dbReference>
<dbReference type="InterPro" id="IPR049142">
    <property type="entry name" value="MS_channel_1st"/>
</dbReference>
<evidence type="ECO:0000256" key="6">
    <source>
        <dbReference type="ARBA" id="ARBA00023136"/>
    </source>
</evidence>
<evidence type="ECO:0000256" key="4">
    <source>
        <dbReference type="ARBA" id="ARBA00022692"/>
    </source>
</evidence>
<dbReference type="Gene3D" id="1.10.287.1260">
    <property type="match status" value="1"/>
</dbReference>
<feature type="transmembrane region" description="Helical" evidence="8">
    <location>
        <begin position="395"/>
        <end position="413"/>
    </location>
</feature>
<accession>A0A2V3U068</accession>
<dbReference type="EMBL" id="QJJK01000009">
    <property type="protein sequence ID" value="PXW55694.1"/>
    <property type="molecule type" value="Genomic_DNA"/>
</dbReference>
<feature type="transmembrane region" description="Helical" evidence="8">
    <location>
        <begin position="250"/>
        <end position="274"/>
    </location>
</feature>
<evidence type="ECO:0000256" key="1">
    <source>
        <dbReference type="ARBA" id="ARBA00004651"/>
    </source>
</evidence>
<feature type="region of interest" description="Disordered" evidence="7">
    <location>
        <begin position="673"/>
        <end position="695"/>
    </location>
</feature>
<dbReference type="SUPFAM" id="SSF82689">
    <property type="entry name" value="Mechanosensitive channel protein MscS (YggB), C-terminal domain"/>
    <property type="match status" value="1"/>
</dbReference>
<dbReference type="PANTHER" id="PTHR30460:SF0">
    <property type="entry name" value="MODERATE CONDUCTANCE MECHANOSENSITIVE CHANNEL YBIO"/>
    <property type="match status" value="1"/>
</dbReference>
<proteinExistence type="inferred from homology"/>
<gene>
    <name evidence="11" type="ORF">C7450_109102</name>
</gene>
<feature type="transmembrane region" description="Helical" evidence="8">
    <location>
        <begin position="107"/>
        <end position="126"/>
    </location>
</feature>
<dbReference type="GO" id="GO:0005886">
    <property type="term" value="C:plasma membrane"/>
    <property type="evidence" value="ECO:0007669"/>
    <property type="project" value="UniProtKB-SubCell"/>
</dbReference>
<dbReference type="GO" id="GO:0008381">
    <property type="term" value="F:mechanosensitive monoatomic ion channel activity"/>
    <property type="evidence" value="ECO:0007669"/>
    <property type="project" value="InterPro"/>
</dbReference>
<protein>
    <submittedName>
        <fullName evidence="11">Small-conductance mechanosensitive channel</fullName>
    </submittedName>
</protein>
<dbReference type="Pfam" id="PF21088">
    <property type="entry name" value="MS_channel_1st"/>
    <property type="match status" value="1"/>
</dbReference>
<keyword evidence="5 8" id="KW-1133">Transmembrane helix</keyword>
<feature type="domain" description="Mechanosensitive ion channel transmembrane helices 2/3" evidence="10">
    <location>
        <begin position="461"/>
        <end position="498"/>
    </location>
</feature>
<organism evidence="11 12">
    <name type="scientific">Chelatococcus asaccharovorans</name>
    <dbReference type="NCBI Taxonomy" id="28210"/>
    <lineage>
        <taxon>Bacteria</taxon>
        <taxon>Pseudomonadati</taxon>
        <taxon>Pseudomonadota</taxon>
        <taxon>Alphaproteobacteria</taxon>
        <taxon>Hyphomicrobiales</taxon>
        <taxon>Chelatococcaceae</taxon>
        <taxon>Chelatococcus</taxon>
    </lineage>
</organism>
<comment type="subcellular location">
    <subcellularLocation>
        <location evidence="1">Cell membrane</location>
        <topology evidence="1">Multi-pass membrane protein</topology>
    </subcellularLocation>
</comment>
<evidence type="ECO:0000256" key="8">
    <source>
        <dbReference type="SAM" id="Phobius"/>
    </source>
</evidence>
<evidence type="ECO:0000259" key="10">
    <source>
        <dbReference type="Pfam" id="PF21088"/>
    </source>
</evidence>
<keyword evidence="6 8" id="KW-0472">Membrane</keyword>
<dbReference type="InterPro" id="IPR011014">
    <property type="entry name" value="MscS_channel_TM-2"/>
</dbReference>
<dbReference type="PANTHER" id="PTHR30460">
    <property type="entry name" value="MODERATE CONDUCTANCE MECHANOSENSITIVE CHANNEL YBIO"/>
    <property type="match status" value="1"/>
</dbReference>
<dbReference type="SUPFAM" id="SSF82861">
    <property type="entry name" value="Mechanosensitive channel protein MscS (YggB), transmembrane region"/>
    <property type="match status" value="1"/>
</dbReference>
<feature type="transmembrane region" description="Helical" evidence="8">
    <location>
        <begin position="454"/>
        <end position="473"/>
    </location>
</feature>
<dbReference type="InterPro" id="IPR010920">
    <property type="entry name" value="LSM_dom_sf"/>
</dbReference>
<dbReference type="Proteomes" id="UP000248021">
    <property type="component" value="Unassembled WGS sequence"/>
</dbReference>
<dbReference type="RefSeq" id="WP_110376482.1">
    <property type="nucleotide sequence ID" value="NZ_JAHBRY010000001.1"/>
</dbReference>
<dbReference type="Gene3D" id="2.30.30.60">
    <property type="match status" value="1"/>
</dbReference>
<feature type="transmembrane region" description="Helical" evidence="8">
    <location>
        <begin position="479"/>
        <end position="496"/>
    </location>
</feature>
<dbReference type="OrthoDB" id="9814206at2"/>
<dbReference type="InterPro" id="IPR045276">
    <property type="entry name" value="YbiO_bact"/>
</dbReference>
<feature type="transmembrane region" description="Helical" evidence="8">
    <location>
        <begin position="176"/>
        <end position="199"/>
    </location>
</feature>
<feature type="transmembrane region" description="Helical" evidence="8">
    <location>
        <begin position="219"/>
        <end position="238"/>
    </location>
</feature>
<comment type="caution">
    <text evidence="11">The sequence shown here is derived from an EMBL/GenBank/DDBJ whole genome shotgun (WGS) entry which is preliminary data.</text>
</comment>
<dbReference type="InterPro" id="IPR011066">
    <property type="entry name" value="MscS_channel_C_sf"/>
</dbReference>
<comment type="similarity">
    <text evidence="2">Belongs to the MscS (TC 1.A.23) family.</text>
</comment>
<evidence type="ECO:0000256" key="2">
    <source>
        <dbReference type="ARBA" id="ARBA00008017"/>
    </source>
</evidence>
<dbReference type="Pfam" id="PF00924">
    <property type="entry name" value="MS_channel_2nd"/>
    <property type="match status" value="1"/>
</dbReference>
<sequence length="695" mass="75016">MSRAFNIGPGRRVAAGLALFVLGLVITVSVAGAAAPAEAPPAATAAVNPLRNELDTSFTRMWANVDLISDRLATVLAALPAAPRALADATATLLDTAATPLLTLSKVLVVVLAVIWLPALLSRLFMRWMRHLDFTGPDARAILRRGLLDIVALGLTVAVAGVVGRNRLLGPTLFDAFAASIGLATIQWRIWMLPFLILLRPSDPQQRLIQADDQRALMAYRSAGLCFAAGFVAVKYLPLMIDAGMPVPPAQAVGVVVGTLIMIGAVFALQRFFAQSRGWRKTMGNVAKVMVLVGWALWTIGVSMLRFEAYNVVFWAMEVAIATYIIERLLSRAIAQREADGIAEKDKNRFSLLHVARRTMVPVAAAVVLVMLARSWLVDVFGIFTWEDWRTFDRALIMVISVLIVGHIAYELLGYWSSTRLSAPVAVAAPIGDHEDALPGAGQPTSRLSSIMPVVRGFFGVLVVATALLLGLSHLGVNISPLLAGAGIFGLAFSFGSQTLVKDIVSGVFFVADDAFRVGEYIQAGSHKGTVEKLSLRSVRVRHQNGQFHTIPYGQLGAVTNFSRDYATIKFNLRLARDTDMEKARKLAKKVGADLSAMPEYADQFIAPFKMQGVTDIEPNALLCRFKFTVKPGKQTMIQREAIKRIHKAFHDSGIEFASNAVVVQGRGGTMQEQSLEAAGAASTTMAPPQPQPAA</sequence>
<evidence type="ECO:0000313" key="12">
    <source>
        <dbReference type="Proteomes" id="UP000248021"/>
    </source>
</evidence>
<feature type="domain" description="Mechanosensitive ion channel MscS" evidence="9">
    <location>
        <begin position="499"/>
        <end position="564"/>
    </location>
</feature>